<comment type="caution">
    <text evidence="2">The sequence shown here is derived from an EMBL/GenBank/DDBJ whole genome shotgun (WGS) entry which is preliminary data.</text>
</comment>
<proteinExistence type="predicted"/>
<dbReference type="OrthoDB" id="511315at2759"/>
<organism evidence="2 3">
    <name type="scientific">Seminavis robusta</name>
    <dbReference type="NCBI Taxonomy" id="568900"/>
    <lineage>
        <taxon>Eukaryota</taxon>
        <taxon>Sar</taxon>
        <taxon>Stramenopiles</taxon>
        <taxon>Ochrophyta</taxon>
        <taxon>Bacillariophyta</taxon>
        <taxon>Bacillariophyceae</taxon>
        <taxon>Bacillariophycidae</taxon>
        <taxon>Naviculales</taxon>
        <taxon>Naviculaceae</taxon>
        <taxon>Seminavis</taxon>
    </lineage>
</organism>
<feature type="coiled-coil region" evidence="1">
    <location>
        <begin position="66"/>
        <end position="93"/>
    </location>
</feature>
<dbReference type="EMBL" id="CAICTM010000310">
    <property type="protein sequence ID" value="CAB9507572.1"/>
    <property type="molecule type" value="Genomic_DNA"/>
</dbReference>
<keyword evidence="3" id="KW-1185">Reference proteome</keyword>
<evidence type="ECO:0000256" key="1">
    <source>
        <dbReference type="SAM" id="Coils"/>
    </source>
</evidence>
<evidence type="ECO:0000313" key="2">
    <source>
        <dbReference type="EMBL" id="CAB9507572.1"/>
    </source>
</evidence>
<protein>
    <submittedName>
        <fullName evidence="2">Uncharacterized protein</fullName>
    </submittedName>
</protein>
<dbReference type="AlphaFoldDB" id="A0A9N8DR59"/>
<accession>A0A9N8DR59</accession>
<evidence type="ECO:0000313" key="3">
    <source>
        <dbReference type="Proteomes" id="UP001153069"/>
    </source>
</evidence>
<dbReference type="Proteomes" id="UP001153069">
    <property type="component" value="Unassembled WGS sequence"/>
</dbReference>
<name>A0A9N8DR59_9STRA</name>
<gene>
    <name evidence="2" type="ORF">SEMRO_311_G114430.1</name>
</gene>
<reference evidence="2" key="1">
    <citation type="submission" date="2020-06" db="EMBL/GenBank/DDBJ databases">
        <authorList>
            <consortium name="Plant Systems Biology data submission"/>
        </authorList>
    </citation>
    <scope>NUCLEOTIDE SEQUENCE</scope>
    <source>
        <strain evidence="2">D6</strain>
    </source>
</reference>
<keyword evidence="1" id="KW-0175">Coiled coil</keyword>
<sequence length="152" mass="17774">MVSWIGMYSEFERNHGLHTTLDAIFKVMALAMDARDYEEDVAEESFNTYRAFAHLFGHEMTPTLLQKELESVRSQFEEAVLNLETEVQQQAARESFETWWPLAHSHIDFVKEDKDLLLVERPQYTPLGSSMEDNEKWIERKHTSTTSFVKIG</sequence>